<evidence type="ECO:0000313" key="6">
    <source>
        <dbReference type="EMBL" id="KZN35734.1"/>
    </source>
</evidence>
<dbReference type="Pfam" id="PF03466">
    <property type="entry name" value="LysR_substrate"/>
    <property type="match status" value="1"/>
</dbReference>
<evidence type="ECO:0000313" key="7">
    <source>
        <dbReference type="Proteomes" id="UP000076643"/>
    </source>
</evidence>
<evidence type="ECO:0000256" key="4">
    <source>
        <dbReference type="ARBA" id="ARBA00023163"/>
    </source>
</evidence>
<name>A0A166W546_9GAMM</name>
<dbReference type="Pfam" id="PF00126">
    <property type="entry name" value="HTH_1"/>
    <property type="match status" value="1"/>
</dbReference>
<dbReference type="RefSeq" id="WP_063365525.1">
    <property type="nucleotide sequence ID" value="NZ_AQHB01000049.1"/>
</dbReference>
<evidence type="ECO:0000256" key="3">
    <source>
        <dbReference type="ARBA" id="ARBA00023125"/>
    </source>
</evidence>
<dbReference type="GO" id="GO:0003700">
    <property type="term" value="F:DNA-binding transcription factor activity"/>
    <property type="evidence" value="ECO:0007669"/>
    <property type="project" value="InterPro"/>
</dbReference>
<organism evidence="6 7">
    <name type="scientific">Pseudoalteromonas luteoviolacea DSM 6061</name>
    <dbReference type="NCBI Taxonomy" id="1365250"/>
    <lineage>
        <taxon>Bacteria</taxon>
        <taxon>Pseudomonadati</taxon>
        <taxon>Pseudomonadota</taxon>
        <taxon>Gammaproteobacteria</taxon>
        <taxon>Alteromonadales</taxon>
        <taxon>Pseudoalteromonadaceae</taxon>
        <taxon>Pseudoalteromonas</taxon>
    </lineage>
</organism>
<keyword evidence="3" id="KW-0238">DNA-binding</keyword>
<dbReference type="InterPro" id="IPR036390">
    <property type="entry name" value="WH_DNA-bd_sf"/>
</dbReference>
<comment type="caution">
    <text evidence="6">The sequence shown here is derived from an EMBL/GenBank/DDBJ whole genome shotgun (WGS) entry which is preliminary data.</text>
</comment>
<dbReference type="CDD" id="cd08422">
    <property type="entry name" value="PBP2_CrgA_like"/>
    <property type="match status" value="1"/>
</dbReference>
<dbReference type="InterPro" id="IPR058163">
    <property type="entry name" value="LysR-type_TF_proteobact-type"/>
</dbReference>
<dbReference type="PATRIC" id="fig|1365250.3.peg.3198"/>
<dbReference type="AlphaFoldDB" id="A0A166W546"/>
<dbReference type="PANTHER" id="PTHR30537:SF5">
    <property type="entry name" value="HTH-TYPE TRANSCRIPTIONAL ACTIVATOR TTDR-RELATED"/>
    <property type="match status" value="1"/>
</dbReference>
<dbReference type="Proteomes" id="UP000076643">
    <property type="component" value="Unassembled WGS sequence"/>
</dbReference>
<keyword evidence="2" id="KW-0805">Transcription regulation</keyword>
<dbReference type="SUPFAM" id="SSF53850">
    <property type="entry name" value="Periplasmic binding protein-like II"/>
    <property type="match status" value="1"/>
</dbReference>
<keyword evidence="4" id="KW-0804">Transcription</keyword>
<keyword evidence="7" id="KW-1185">Reference proteome</keyword>
<gene>
    <name evidence="6" type="ORF">N475_18015</name>
</gene>
<dbReference type="GO" id="GO:0006351">
    <property type="term" value="P:DNA-templated transcription"/>
    <property type="evidence" value="ECO:0007669"/>
    <property type="project" value="TreeGrafter"/>
</dbReference>
<protein>
    <recommendedName>
        <fullName evidence="5">HTH lysR-type domain-containing protein</fullName>
    </recommendedName>
</protein>
<evidence type="ECO:0000259" key="5">
    <source>
        <dbReference type="PROSITE" id="PS50931"/>
    </source>
</evidence>
<sequence length="295" mass="32605">MVSELSNEQLFLHVVEAGSFKSAAQRLGIDPSLVSRRIASLERRVGVKLMSRSTKRTVPTEVGEQYYQGLRRLLDEQQVLESKIIKSVEVPSGLLRVGAPHDFAIQFIVPVLAEMTTHYPSLSVDLVLASHFEDLVGQGIDVAVRVGELSDSSLICRKLGEVQRVLVASESYLASKGVPVHVDELSQHDFIFSSQTQAQKPLIIGTRTVKVQGRFAVNSVSAVKSLVQDGLGIHLGPKWAFEEEIKTGKVIQLFHDIPLKSFPLHVLYPCRDFVPAKVKIFIDNLINKCNSGSLR</sequence>
<feature type="domain" description="HTH lysR-type" evidence="5">
    <location>
        <begin position="9"/>
        <end position="60"/>
    </location>
</feature>
<dbReference type="FunFam" id="1.10.10.10:FF:000001">
    <property type="entry name" value="LysR family transcriptional regulator"/>
    <property type="match status" value="1"/>
</dbReference>
<dbReference type="PANTHER" id="PTHR30537">
    <property type="entry name" value="HTH-TYPE TRANSCRIPTIONAL REGULATOR"/>
    <property type="match status" value="1"/>
</dbReference>
<dbReference type="InterPro" id="IPR000847">
    <property type="entry name" value="LysR_HTH_N"/>
</dbReference>
<comment type="similarity">
    <text evidence="1">Belongs to the LysR transcriptional regulatory family.</text>
</comment>
<dbReference type="EMBL" id="AUYB01000111">
    <property type="protein sequence ID" value="KZN35734.1"/>
    <property type="molecule type" value="Genomic_DNA"/>
</dbReference>
<dbReference type="InterPro" id="IPR005119">
    <property type="entry name" value="LysR_subst-bd"/>
</dbReference>
<evidence type="ECO:0000256" key="2">
    <source>
        <dbReference type="ARBA" id="ARBA00023015"/>
    </source>
</evidence>
<dbReference type="PROSITE" id="PS50931">
    <property type="entry name" value="HTH_LYSR"/>
    <property type="match status" value="1"/>
</dbReference>
<evidence type="ECO:0000256" key="1">
    <source>
        <dbReference type="ARBA" id="ARBA00009437"/>
    </source>
</evidence>
<accession>A0A166W546</accession>
<dbReference type="Gene3D" id="1.10.10.10">
    <property type="entry name" value="Winged helix-like DNA-binding domain superfamily/Winged helix DNA-binding domain"/>
    <property type="match status" value="1"/>
</dbReference>
<dbReference type="GO" id="GO:0043565">
    <property type="term" value="F:sequence-specific DNA binding"/>
    <property type="evidence" value="ECO:0007669"/>
    <property type="project" value="TreeGrafter"/>
</dbReference>
<proteinExistence type="inferred from homology"/>
<dbReference type="Gene3D" id="3.40.190.290">
    <property type="match status" value="1"/>
</dbReference>
<dbReference type="SUPFAM" id="SSF46785">
    <property type="entry name" value="Winged helix' DNA-binding domain"/>
    <property type="match status" value="1"/>
</dbReference>
<reference evidence="6 7" key="1">
    <citation type="submission" date="2013-07" db="EMBL/GenBank/DDBJ databases">
        <title>Comparative Genomic and Metabolomic Analysis of Twelve Strains of Pseudoalteromonas luteoviolacea.</title>
        <authorList>
            <person name="Vynne N.G."/>
            <person name="Mansson M."/>
            <person name="Gram L."/>
        </authorList>
    </citation>
    <scope>NUCLEOTIDE SEQUENCE [LARGE SCALE GENOMIC DNA]</scope>
    <source>
        <strain evidence="6 7">DSM 6061</strain>
    </source>
</reference>
<dbReference type="InterPro" id="IPR036388">
    <property type="entry name" value="WH-like_DNA-bd_sf"/>
</dbReference>